<accession>A0A183GL21</accession>
<dbReference type="Pfam" id="PF00188">
    <property type="entry name" value="CAP"/>
    <property type="match status" value="2"/>
</dbReference>
<dbReference type="CDD" id="cd05380">
    <property type="entry name" value="CAP_euk"/>
    <property type="match status" value="2"/>
</dbReference>
<dbReference type="AlphaFoldDB" id="A0A183GL21"/>
<feature type="chain" id="PRO_5044552166" evidence="1">
    <location>
        <begin position="21"/>
        <end position="471"/>
    </location>
</feature>
<dbReference type="WBParaSite" id="HPBE_0002339101-mRNA-1">
    <property type="protein sequence ID" value="HPBE_0002339101-mRNA-1"/>
    <property type="gene ID" value="HPBE_0002339101"/>
</dbReference>
<feature type="domain" description="SCP" evidence="2">
    <location>
        <begin position="34"/>
        <end position="184"/>
    </location>
</feature>
<gene>
    <name evidence="3" type="ORF">HPBE_LOCUS23390</name>
</gene>
<evidence type="ECO:0000259" key="2">
    <source>
        <dbReference type="SMART" id="SM00198"/>
    </source>
</evidence>
<reference evidence="3 4" key="1">
    <citation type="submission" date="2018-11" db="EMBL/GenBank/DDBJ databases">
        <authorList>
            <consortium name="Pathogen Informatics"/>
        </authorList>
    </citation>
    <scope>NUCLEOTIDE SEQUENCE [LARGE SCALE GENOMIC DNA]</scope>
</reference>
<feature type="signal peptide" evidence="1">
    <location>
        <begin position="1"/>
        <end position="20"/>
    </location>
</feature>
<proteinExistence type="predicted"/>
<keyword evidence="1" id="KW-0732">Signal</keyword>
<evidence type="ECO:0000256" key="1">
    <source>
        <dbReference type="SAM" id="SignalP"/>
    </source>
</evidence>
<dbReference type="Gene3D" id="3.40.33.10">
    <property type="entry name" value="CAP"/>
    <property type="match status" value="2"/>
</dbReference>
<keyword evidence="4" id="KW-1185">Reference proteome</keyword>
<evidence type="ECO:0000313" key="5">
    <source>
        <dbReference type="WBParaSite" id="HPBE_0002339101-mRNA-1"/>
    </source>
</evidence>
<accession>A0A3P8H526</accession>
<dbReference type="PRINTS" id="PR00838">
    <property type="entry name" value="V5ALLERGEN"/>
</dbReference>
<evidence type="ECO:0000313" key="3">
    <source>
        <dbReference type="EMBL" id="VDP38506.1"/>
    </source>
</evidence>
<dbReference type="SUPFAM" id="SSF55797">
    <property type="entry name" value="PR-1-like"/>
    <property type="match status" value="2"/>
</dbReference>
<dbReference type="GO" id="GO:0005576">
    <property type="term" value="C:extracellular region"/>
    <property type="evidence" value="ECO:0007669"/>
    <property type="project" value="InterPro"/>
</dbReference>
<name>A0A183GL21_HELPZ</name>
<dbReference type="PROSITE" id="PS01009">
    <property type="entry name" value="CRISP_1"/>
    <property type="match status" value="1"/>
</dbReference>
<dbReference type="InterPro" id="IPR001283">
    <property type="entry name" value="CRISP-related"/>
</dbReference>
<dbReference type="OrthoDB" id="5874910at2759"/>
<dbReference type="SMART" id="SM00198">
    <property type="entry name" value="SCP"/>
    <property type="match status" value="2"/>
</dbReference>
<dbReference type="InterPro" id="IPR018244">
    <property type="entry name" value="Allrgn_V5/Tpx1_CS"/>
</dbReference>
<evidence type="ECO:0000313" key="4">
    <source>
        <dbReference type="Proteomes" id="UP000050761"/>
    </source>
</evidence>
<dbReference type="InterPro" id="IPR014044">
    <property type="entry name" value="CAP_dom"/>
</dbReference>
<dbReference type="InterPro" id="IPR002413">
    <property type="entry name" value="V5_allergen-like"/>
</dbReference>
<feature type="domain" description="SCP" evidence="2">
    <location>
        <begin position="261"/>
        <end position="424"/>
    </location>
</feature>
<organism evidence="4 5">
    <name type="scientific">Heligmosomoides polygyrus</name>
    <name type="common">Parasitic roundworm</name>
    <dbReference type="NCBI Taxonomy" id="6339"/>
    <lineage>
        <taxon>Eukaryota</taxon>
        <taxon>Metazoa</taxon>
        <taxon>Ecdysozoa</taxon>
        <taxon>Nematoda</taxon>
        <taxon>Chromadorea</taxon>
        <taxon>Rhabditida</taxon>
        <taxon>Rhabditina</taxon>
        <taxon>Rhabditomorpha</taxon>
        <taxon>Strongyloidea</taxon>
        <taxon>Heligmosomidae</taxon>
        <taxon>Heligmosomoides</taxon>
    </lineage>
</organism>
<sequence length="471" mass="51985">MCPMMWAILIVLGASTPAAGTGYGCKESLRTDDDSRDFVLLYHNVLRQNIARNLQSYNFGKSKLGPASNMYELAWDCKLEGAAEKIVDTCDEKATDVYAQNGVKFRGDKRYNAMSNFMDAMTMFTGDLWFYEGTITNVFKDANLSKFANIAHSKTTKMGCSYNWCENDKFFVVCLYNRLGNRLGNVLWEEGKHCLKNEECTTYPGSTCNSQGLCVDAAHADGVYEREEKEEIQTTAPAEIIIANPEGIIGDCPTDSGMTNEVRKVLLDKHNGYRTLVAKGEAENPLGSSTGYAPRAARMRKMVYDCNIEVNAMKHADGCKFGHSSGASRPGLGENIWAMWGPANYPLLRAAADATSSWFSELKKPGMPEDNRLTMEVWNRPEAIGHYTQIVWQSTYHLGCGLRNCPGNMCLAVCQYGPPGNYLNSLVYEIGDPCQVDGDCKCIGCKCSMEEAMCIMPPSLPWTAADGILAA</sequence>
<dbReference type="Proteomes" id="UP000050761">
    <property type="component" value="Unassembled WGS sequence"/>
</dbReference>
<protein>
    <submittedName>
        <fullName evidence="5">SCP domain-containing protein</fullName>
    </submittedName>
</protein>
<dbReference type="InterPro" id="IPR035940">
    <property type="entry name" value="CAP_sf"/>
</dbReference>
<reference evidence="5" key="2">
    <citation type="submission" date="2019-09" db="UniProtKB">
        <authorList>
            <consortium name="WormBaseParasite"/>
        </authorList>
    </citation>
    <scope>IDENTIFICATION</scope>
</reference>
<dbReference type="PRINTS" id="PR00837">
    <property type="entry name" value="V5TPXLIKE"/>
</dbReference>
<dbReference type="EMBL" id="UZAH01035003">
    <property type="protein sequence ID" value="VDP38506.1"/>
    <property type="molecule type" value="Genomic_DNA"/>
</dbReference>
<dbReference type="PANTHER" id="PTHR10334">
    <property type="entry name" value="CYSTEINE-RICH SECRETORY PROTEIN-RELATED"/>
    <property type="match status" value="1"/>
</dbReference>